<evidence type="ECO:0000313" key="10">
    <source>
        <dbReference type="Proteomes" id="UP000246104"/>
    </source>
</evidence>
<dbReference type="GO" id="GO:0016763">
    <property type="term" value="F:pentosyltransferase activity"/>
    <property type="evidence" value="ECO:0007669"/>
    <property type="project" value="TreeGrafter"/>
</dbReference>
<dbReference type="EMBL" id="PSRQ01000031">
    <property type="protein sequence ID" value="PWU23516.1"/>
    <property type="molecule type" value="Genomic_DNA"/>
</dbReference>
<dbReference type="Proteomes" id="UP000246104">
    <property type="component" value="Unassembled WGS sequence"/>
</dbReference>
<evidence type="ECO:0000313" key="9">
    <source>
        <dbReference type="EMBL" id="PWU23516.1"/>
    </source>
</evidence>
<evidence type="ECO:0008006" key="11">
    <source>
        <dbReference type="Google" id="ProtNLM"/>
    </source>
</evidence>
<comment type="caution">
    <text evidence="9">The sequence shown here is derived from an EMBL/GenBank/DDBJ whole genome shotgun (WGS) entry which is preliminary data.</text>
</comment>
<evidence type="ECO:0000256" key="2">
    <source>
        <dbReference type="ARBA" id="ARBA00022475"/>
    </source>
</evidence>
<feature type="transmembrane region" description="Helical" evidence="8">
    <location>
        <begin position="317"/>
        <end position="336"/>
    </location>
</feature>
<feature type="transmembrane region" description="Helical" evidence="8">
    <location>
        <begin position="9"/>
        <end position="30"/>
    </location>
</feature>
<dbReference type="PANTHER" id="PTHR33908:SF11">
    <property type="entry name" value="MEMBRANE PROTEIN"/>
    <property type="match status" value="1"/>
</dbReference>
<keyword evidence="7 8" id="KW-0472">Membrane</keyword>
<name>A0A317JQB1_9BACT</name>
<sequence>MSRFRVSRVFFSVLLLCVLSLLFKGLYTYYGRFNFSWDFSRDMLWIRQLTIEHKPILVGPWGSLANAYFGPMYYYFLSINSWIFGADPRTAVMMVCVFLSSLVVIGYWFGKKTIDVSAGFLYALFFAISSEMYVLSLYSFSQQLVPFFYFLVFMSLWFFYKTPKPLFLFLTCFCASLLFHLEPTNILPAYVAIAGVCLFLLVKGKLKNVVLMIITGVCGVTIPYVTNVLFDLRHHWVQVKAFISLANGTDESLVGKIAFVPRISDRFTHIGMVMVQTLVGDQTQVGIILMLGVILICIFRWKTIWKRLQEHHEYGEYVLFLVWNIGAVFIGFIIFSRLLKDFYLYMVPVLTILLFGTLISFFWKFRIVPRFLIGVVILFLVWINMIPVVNGTLLQVRSQTYEVEKRAVDTIYQDARGRPINVYTYTSLIYDYPQQYLFTWYGNKQYGYIPIEYAYEPNQPEYVLDKSIFDAGKATRASQGIPVTYFIMEHDQHAIYTKQNWLNYFKGTPMLLQTLPGDLEVYRLE</sequence>
<protein>
    <recommendedName>
        <fullName evidence="11">Glycosyltransferase RgtA/B/C/D-like domain-containing protein</fullName>
    </recommendedName>
</protein>
<evidence type="ECO:0000256" key="5">
    <source>
        <dbReference type="ARBA" id="ARBA00022692"/>
    </source>
</evidence>
<feature type="transmembrane region" description="Helical" evidence="8">
    <location>
        <begin position="209"/>
        <end position="230"/>
    </location>
</feature>
<feature type="transmembrane region" description="Helical" evidence="8">
    <location>
        <begin position="91"/>
        <end position="109"/>
    </location>
</feature>
<keyword evidence="5 8" id="KW-0812">Transmembrane</keyword>
<evidence type="ECO:0000256" key="4">
    <source>
        <dbReference type="ARBA" id="ARBA00022679"/>
    </source>
</evidence>
<feature type="transmembrane region" description="Helical" evidence="8">
    <location>
        <begin position="144"/>
        <end position="160"/>
    </location>
</feature>
<dbReference type="PANTHER" id="PTHR33908">
    <property type="entry name" value="MANNOSYLTRANSFERASE YKCB-RELATED"/>
    <property type="match status" value="1"/>
</dbReference>
<dbReference type="GO" id="GO:0005886">
    <property type="term" value="C:plasma membrane"/>
    <property type="evidence" value="ECO:0007669"/>
    <property type="project" value="UniProtKB-SubCell"/>
</dbReference>
<accession>A0A317JQB1</accession>
<feature type="transmembrane region" description="Helical" evidence="8">
    <location>
        <begin position="187"/>
        <end position="202"/>
    </location>
</feature>
<feature type="transmembrane region" description="Helical" evidence="8">
    <location>
        <begin position="285"/>
        <end position="305"/>
    </location>
</feature>
<evidence type="ECO:0000256" key="3">
    <source>
        <dbReference type="ARBA" id="ARBA00022676"/>
    </source>
</evidence>
<feature type="transmembrane region" description="Helical" evidence="8">
    <location>
        <begin position="370"/>
        <end position="389"/>
    </location>
</feature>
<evidence type="ECO:0000256" key="7">
    <source>
        <dbReference type="ARBA" id="ARBA00023136"/>
    </source>
</evidence>
<keyword evidence="6 8" id="KW-1133">Transmembrane helix</keyword>
<dbReference type="GO" id="GO:0009103">
    <property type="term" value="P:lipopolysaccharide biosynthetic process"/>
    <property type="evidence" value="ECO:0007669"/>
    <property type="project" value="UniProtKB-ARBA"/>
</dbReference>
<comment type="subcellular location">
    <subcellularLocation>
        <location evidence="1">Cell membrane</location>
        <topology evidence="1">Multi-pass membrane protein</topology>
    </subcellularLocation>
</comment>
<evidence type="ECO:0000256" key="1">
    <source>
        <dbReference type="ARBA" id="ARBA00004651"/>
    </source>
</evidence>
<feature type="transmembrane region" description="Helical" evidence="8">
    <location>
        <begin position="342"/>
        <end position="363"/>
    </location>
</feature>
<feature type="transmembrane region" description="Helical" evidence="8">
    <location>
        <begin position="116"/>
        <end position="138"/>
    </location>
</feature>
<organism evidence="9 10">
    <name type="scientific">Candidatus Cerribacteria bacterium 'Amazon FNV 2010 28 9'</name>
    <dbReference type="NCBI Taxonomy" id="2081795"/>
    <lineage>
        <taxon>Bacteria</taxon>
        <taxon>Candidatus Cerribacteria</taxon>
    </lineage>
</organism>
<keyword evidence="2" id="KW-1003">Cell membrane</keyword>
<keyword evidence="3" id="KW-0328">Glycosyltransferase</keyword>
<dbReference type="AlphaFoldDB" id="A0A317JQB1"/>
<keyword evidence="4" id="KW-0808">Transferase</keyword>
<evidence type="ECO:0000256" key="8">
    <source>
        <dbReference type="SAM" id="Phobius"/>
    </source>
</evidence>
<proteinExistence type="predicted"/>
<gene>
    <name evidence="9" type="ORF">C5B42_02595</name>
</gene>
<reference evidence="9 10" key="1">
    <citation type="submission" date="2018-02" db="EMBL/GenBank/DDBJ databases">
        <title>Genomic Reconstructions from Amazon Rainforest and Pasture Soil Reveal Novel Insights into the Physiology of Candidate Phyla in Tropical Sites.</title>
        <authorList>
            <person name="Kroeger M.E."/>
            <person name="Delmont T."/>
            <person name="Eren A.M."/>
            <person name="Guo J."/>
            <person name="Meyer K.M."/>
            <person name="Khan K."/>
            <person name="Rodrigues J.L.M."/>
            <person name="Bohannan B.J.M."/>
            <person name="Tringe S."/>
            <person name="Borges C.D."/>
            <person name="Tiedje J."/>
            <person name="Tsai S.M."/>
            <person name="Nusslein K."/>
        </authorList>
    </citation>
    <scope>NUCLEOTIDE SEQUENCE [LARGE SCALE GENOMIC DNA]</scope>
    <source>
        <strain evidence="9">Amazon FNV 2010 28 9</strain>
    </source>
</reference>
<dbReference type="InterPro" id="IPR050297">
    <property type="entry name" value="LipidA_mod_glycosyltrf_83"/>
</dbReference>
<evidence type="ECO:0000256" key="6">
    <source>
        <dbReference type="ARBA" id="ARBA00022989"/>
    </source>
</evidence>